<dbReference type="GO" id="GO:0015074">
    <property type="term" value="P:DNA integration"/>
    <property type="evidence" value="ECO:0007669"/>
    <property type="project" value="InterPro"/>
</dbReference>
<dbReference type="InterPro" id="IPR008042">
    <property type="entry name" value="Retrotrans_Pao"/>
</dbReference>
<accession>A0A8R1WZE1</accession>
<dbReference type="InterPro" id="IPR040676">
    <property type="entry name" value="DUF5641"/>
</dbReference>
<dbReference type="InterPro" id="IPR001584">
    <property type="entry name" value="Integrase_cat-core"/>
</dbReference>
<protein>
    <recommendedName>
        <fullName evidence="1">Integrase catalytic domain-containing protein</fullName>
    </recommendedName>
</protein>
<dbReference type="EnsemblMetazoa" id="XM_008182309.1">
    <property type="protein sequence ID" value="XP_008180531.1"/>
    <property type="gene ID" value="LOC103308619"/>
</dbReference>
<dbReference type="RefSeq" id="XP_008180531.1">
    <property type="nucleotide sequence ID" value="XM_008182309.1"/>
</dbReference>
<dbReference type="InterPro" id="IPR041588">
    <property type="entry name" value="Integrase_H2C2"/>
</dbReference>
<dbReference type="InterPro" id="IPR036397">
    <property type="entry name" value="RNaseH_sf"/>
</dbReference>
<dbReference type="SUPFAM" id="SSF53098">
    <property type="entry name" value="Ribonuclease H-like"/>
    <property type="match status" value="1"/>
</dbReference>
<name>A0A8R1WZE1_ACYPI</name>
<dbReference type="KEGG" id="api:103308619"/>
<dbReference type="PANTHER" id="PTHR47331">
    <property type="entry name" value="PHD-TYPE DOMAIN-CONTAINING PROTEIN"/>
    <property type="match status" value="1"/>
</dbReference>
<evidence type="ECO:0000259" key="1">
    <source>
        <dbReference type="PROSITE" id="PS50994"/>
    </source>
</evidence>
<reference evidence="3" key="1">
    <citation type="submission" date="2010-06" db="EMBL/GenBank/DDBJ databases">
        <authorList>
            <person name="Jiang H."/>
            <person name="Abraham K."/>
            <person name="Ali S."/>
            <person name="Alsbrooks S.L."/>
            <person name="Anim B.N."/>
            <person name="Anosike U.S."/>
            <person name="Attaway T."/>
            <person name="Bandaranaike D.P."/>
            <person name="Battles P.K."/>
            <person name="Bell S.N."/>
            <person name="Bell A.V."/>
            <person name="Beltran B."/>
            <person name="Bickham C."/>
            <person name="Bustamante Y."/>
            <person name="Caleb T."/>
            <person name="Canada A."/>
            <person name="Cardenas V."/>
            <person name="Carter K."/>
            <person name="Chacko J."/>
            <person name="Chandrabose M.N."/>
            <person name="Chavez D."/>
            <person name="Chavez A."/>
            <person name="Chen L."/>
            <person name="Chu H.-S."/>
            <person name="Claassen K.J."/>
            <person name="Cockrell R."/>
            <person name="Collins M."/>
            <person name="Cooper J.A."/>
            <person name="Cree A."/>
            <person name="Curry S.M."/>
            <person name="Da Y."/>
            <person name="Dao M.D."/>
            <person name="Das B."/>
            <person name="Davila M.-L."/>
            <person name="Davy-Carroll L."/>
            <person name="Denson S."/>
            <person name="Dinh H."/>
            <person name="Ebong V.E."/>
            <person name="Edwards J.R."/>
            <person name="Egan A."/>
            <person name="El-Daye J."/>
            <person name="Escobedo L."/>
            <person name="Fernandez S."/>
            <person name="Fernando P.R."/>
            <person name="Flagg N."/>
            <person name="Forbes L.D."/>
            <person name="Fowler R.G."/>
            <person name="Fu Q."/>
            <person name="Gabisi R.A."/>
            <person name="Ganer J."/>
            <person name="Garbino Pronczuk A."/>
            <person name="Garcia R.M."/>
            <person name="Garner T."/>
            <person name="Garrett T.E."/>
            <person name="Gonzalez D.A."/>
            <person name="Hamid H."/>
            <person name="Hawkins E.S."/>
            <person name="Hirani K."/>
            <person name="Hogues M.E."/>
            <person name="Hollins B."/>
            <person name="Hsiao C.-H."/>
            <person name="Jabil R."/>
            <person name="James M.L."/>
            <person name="Jhangiani S.N."/>
            <person name="Johnson B."/>
            <person name="Johnson Q."/>
            <person name="Joshi V."/>
            <person name="Kalu J.B."/>
            <person name="Kam C."/>
            <person name="Kashfia A."/>
            <person name="Keebler J."/>
            <person name="Kisamo H."/>
            <person name="Kovar C.L."/>
            <person name="Lago L.A."/>
            <person name="Lai C.-Y."/>
            <person name="Laidlaw J."/>
            <person name="Lara F."/>
            <person name="Le T.-K."/>
            <person name="Lee S.L."/>
            <person name="Legall F.H."/>
            <person name="Lemon S.J."/>
            <person name="Lewis L.R."/>
            <person name="Li B."/>
            <person name="Liu Y."/>
            <person name="Liu Y.-S."/>
            <person name="Lopez J."/>
            <person name="Lozado R.J."/>
            <person name="Lu J."/>
            <person name="Madu R.C."/>
            <person name="Maheshwari M."/>
            <person name="Maheshwari R."/>
            <person name="Malloy K."/>
            <person name="Martinez E."/>
            <person name="Mathew T."/>
            <person name="Mercado I.C."/>
            <person name="Mercado C."/>
            <person name="Meyer B."/>
            <person name="Montgomery K."/>
            <person name="Morgan M.B."/>
            <person name="Munidasa M."/>
            <person name="Nazareth L.V."/>
            <person name="Nelson J."/>
            <person name="Ng B.M."/>
            <person name="Nguyen N.B."/>
            <person name="Nguyen P.Q."/>
            <person name="Nguyen T."/>
            <person name="Obregon M."/>
            <person name="Okwuonu G.O."/>
            <person name="Onwere C.G."/>
            <person name="Orozco G."/>
            <person name="Parra A."/>
            <person name="Patel S."/>
            <person name="Patil S."/>
            <person name="Perez A."/>
            <person name="Perez Y."/>
            <person name="Pham C."/>
            <person name="Primus E.L."/>
            <person name="Pu L.-L."/>
            <person name="Puazo M."/>
            <person name="Qin X."/>
            <person name="Quiroz J.B."/>
            <person name="Reese J."/>
            <person name="Richards S."/>
            <person name="Rives C.M."/>
            <person name="Robberts R."/>
            <person name="Ruiz S.J."/>
            <person name="Ruiz M.J."/>
            <person name="Santibanez J."/>
            <person name="Schneider B.W."/>
            <person name="Sisson I."/>
            <person name="Smith M."/>
            <person name="Sodergren E."/>
            <person name="Song X.-Z."/>
            <person name="Song B.B."/>
            <person name="Summersgill H."/>
            <person name="Thelus R."/>
            <person name="Thornton R.D."/>
            <person name="Trejos Z.Y."/>
            <person name="Usmani K."/>
            <person name="Vattathil S."/>
            <person name="Villasana D."/>
            <person name="Walker D.L."/>
            <person name="Wang S."/>
            <person name="Wang K."/>
            <person name="White C.S."/>
            <person name="Williams A.C."/>
            <person name="Williamson J."/>
            <person name="Wilson K."/>
            <person name="Woghiren I.O."/>
            <person name="Woodworth J.R."/>
            <person name="Worley K.C."/>
            <person name="Wright R.A."/>
            <person name="Wu W."/>
            <person name="Young L."/>
            <person name="Zhang L."/>
            <person name="Zhang J."/>
            <person name="Zhu Y."/>
            <person name="Muzny D.M."/>
            <person name="Weinstock G."/>
            <person name="Gibbs R.A."/>
        </authorList>
    </citation>
    <scope>NUCLEOTIDE SEQUENCE [LARGE SCALE GENOMIC DNA]</scope>
    <source>
        <strain evidence="3">LSR1</strain>
    </source>
</reference>
<dbReference type="Proteomes" id="UP000007819">
    <property type="component" value="Chromosome X"/>
</dbReference>
<dbReference type="GeneID" id="103308619"/>
<evidence type="ECO:0000313" key="2">
    <source>
        <dbReference type="EnsemblMetazoa" id="XP_008180531.1"/>
    </source>
</evidence>
<sequence>MFKPFVAVLQCISKEEQDPLFTLNINDDDTVKSLGLCWKPIADEFHFQITDVPENCKLTKRTLLSQLNRIFDPLGFLTPVLVKGKIFLKQLWQLKIDWDTPLQEDLQRKWCSNYEDLQILKNLSIPRKGIFSISQKIEMHGFCDASLEAYGACIYVRSLGHDGIWHSQLLCSKTRVAPLKGITIPRLELNGAHLLVQLVVKISDAWKINPLEFQLWTDSMVVLSWLNSDSSRLKTYVSNRVTQIIEVSSPSQWRHVKTNENPADIISRGIRAQELSTSTIWWHGPFWLSQSTDCWDTTPIQPILKAELPEQRPFRLALLATSPIKDLVNSYSSWPRLVRAVGWILKFIEYVGSKRERPTAKYLTVQNLRAAQRALLQTAQEEAFGKEIAALQQHKNVSHRSKLKSLNPFLKNKLLVVGGRLEYAMITEEQRTPIILPADHRVTRLIFTERHRSLLHCGPLALLADVRRQYWPVRGRLTARSVVKRCVDCVRAKPRFQHPLMAPLPKQRVTCTRPFTNTGVDFAGPLTIRSGIRGRPGKKAWIAIFVCFSTKAAHIEAVEDLTSSAFIASLRRFCSRRGKPDKIWSDNGTNFVGARRELTTFTKGIESLSAAEDINWHFNPPSTPHFGGIWESCVKSAKHHLTRIVKDAHLTLSELQTLLCQIEACLNSRPLTPLSSCPDDLEPLTPAHFLIGGPITLPPEPDLTSQQISGLRRWKLVQALMQSFWTRWTSEYLPQLQVRGKWTTATKPLAVGDVVIVREDNMAPCKWKMARITCLHPGRDGHIRVVTIRTANGTETKRPVLKLCLLPVEKEFEDS</sequence>
<evidence type="ECO:0000313" key="3">
    <source>
        <dbReference type="Proteomes" id="UP000007819"/>
    </source>
</evidence>
<dbReference type="OrthoDB" id="6589437at2759"/>
<keyword evidence="3" id="KW-1185">Reference proteome</keyword>
<dbReference type="Pfam" id="PF17921">
    <property type="entry name" value="Integrase_H2C2"/>
    <property type="match status" value="1"/>
</dbReference>
<dbReference type="Pfam" id="PF05380">
    <property type="entry name" value="Peptidase_A17"/>
    <property type="match status" value="1"/>
</dbReference>
<organism evidence="2 3">
    <name type="scientific">Acyrthosiphon pisum</name>
    <name type="common">Pea aphid</name>
    <dbReference type="NCBI Taxonomy" id="7029"/>
    <lineage>
        <taxon>Eukaryota</taxon>
        <taxon>Metazoa</taxon>
        <taxon>Ecdysozoa</taxon>
        <taxon>Arthropoda</taxon>
        <taxon>Hexapoda</taxon>
        <taxon>Insecta</taxon>
        <taxon>Pterygota</taxon>
        <taxon>Neoptera</taxon>
        <taxon>Paraneoptera</taxon>
        <taxon>Hemiptera</taxon>
        <taxon>Sternorrhyncha</taxon>
        <taxon>Aphidomorpha</taxon>
        <taxon>Aphidoidea</taxon>
        <taxon>Aphididae</taxon>
        <taxon>Macrosiphini</taxon>
        <taxon>Acyrthosiphon</taxon>
    </lineage>
</organism>
<dbReference type="AlphaFoldDB" id="A0A8R1WZE1"/>
<proteinExistence type="predicted"/>
<dbReference type="PROSITE" id="PS50994">
    <property type="entry name" value="INTEGRASE"/>
    <property type="match status" value="1"/>
</dbReference>
<dbReference type="InterPro" id="IPR012337">
    <property type="entry name" value="RNaseH-like_sf"/>
</dbReference>
<dbReference type="GO" id="GO:0003676">
    <property type="term" value="F:nucleic acid binding"/>
    <property type="evidence" value="ECO:0007669"/>
    <property type="project" value="InterPro"/>
</dbReference>
<dbReference type="Pfam" id="PF18701">
    <property type="entry name" value="DUF5641"/>
    <property type="match status" value="1"/>
</dbReference>
<reference evidence="2" key="2">
    <citation type="submission" date="2022-06" db="UniProtKB">
        <authorList>
            <consortium name="EnsemblMetazoa"/>
        </authorList>
    </citation>
    <scope>IDENTIFICATION</scope>
</reference>
<dbReference type="Gene3D" id="3.30.420.10">
    <property type="entry name" value="Ribonuclease H-like superfamily/Ribonuclease H"/>
    <property type="match status" value="1"/>
</dbReference>
<feature type="domain" description="Integrase catalytic" evidence="1">
    <location>
        <begin position="510"/>
        <end position="694"/>
    </location>
</feature>